<organism evidence="4">
    <name type="scientific">uncultured virus</name>
    <dbReference type="NCBI Taxonomy" id="340016"/>
    <lineage>
        <taxon>Viruses</taxon>
        <taxon>environmental samples</taxon>
    </lineage>
</organism>
<feature type="non-terminal residue" evidence="4">
    <location>
        <position position="1"/>
    </location>
</feature>
<dbReference type="EMBL" id="KP783666">
    <property type="protein sequence ID" value="AKV56630.1"/>
    <property type="molecule type" value="Genomic_DNA"/>
</dbReference>
<evidence type="ECO:0000256" key="2">
    <source>
        <dbReference type="ARBA" id="ARBA00022844"/>
    </source>
</evidence>
<keyword evidence="2" id="KW-0946">Virion</keyword>
<gene>
    <name evidence="4" type="primary">g23</name>
</gene>
<reference evidence="4" key="1">
    <citation type="submission" date="2015-02" db="EMBL/GenBank/DDBJ databases">
        <title>Water column stratification structures viral community diversity in the Sargasso Sea.</title>
        <authorList>
            <person name="Goldsmith D.B."/>
            <person name="Brum J.R."/>
            <person name="Hopkins M."/>
            <person name="Carlson C.A."/>
            <person name="Breitbart M."/>
        </authorList>
    </citation>
    <scope>NUCLEOTIDE SEQUENCE</scope>
</reference>
<dbReference type="Pfam" id="PF07068">
    <property type="entry name" value="Gp23"/>
    <property type="match status" value="1"/>
</dbReference>
<proteinExistence type="predicted"/>
<evidence type="ECO:0000256" key="3">
    <source>
        <dbReference type="SAM" id="MobiDB-lite"/>
    </source>
</evidence>
<protein>
    <submittedName>
        <fullName evidence="4">Major capsid protein</fullName>
    </submittedName>
</protein>
<accession>A0A0K1R5R3</accession>
<dbReference type="GO" id="GO:0044423">
    <property type="term" value="C:virion component"/>
    <property type="evidence" value="ECO:0007669"/>
    <property type="project" value="UniProtKB-KW"/>
</dbReference>
<feature type="non-terminal residue" evidence="4">
    <location>
        <position position="142"/>
    </location>
</feature>
<name>A0A0K1R5R3_9VIRU</name>
<feature type="region of interest" description="Disordered" evidence="3">
    <location>
        <begin position="32"/>
        <end position="96"/>
    </location>
</feature>
<dbReference type="InterPro" id="IPR010762">
    <property type="entry name" value="Gp23/Gp24_T4-like"/>
</dbReference>
<feature type="compositionally biased region" description="Polar residues" evidence="3">
    <location>
        <begin position="70"/>
        <end position="96"/>
    </location>
</feature>
<sequence>TWGGVQPMTGPTGLIFAMRAVYANSVASGVEEPLKPVTRQGPSGLAGPTPATGEGPESPQSEAFYWEANTGFSGTGSQDGSAAQESVSLSDTGSGIATSDAEVLGTTGTFQQMGFNIDKVTVTAKSRALKAEYTIELAQDFR</sequence>
<comment type="subcellular location">
    <subcellularLocation>
        <location evidence="1">Virion</location>
    </subcellularLocation>
</comment>
<evidence type="ECO:0000256" key="1">
    <source>
        <dbReference type="ARBA" id="ARBA00004328"/>
    </source>
</evidence>
<evidence type="ECO:0000313" key="4">
    <source>
        <dbReference type="EMBL" id="AKV56630.1"/>
    </source>
</evidence>